<dbReference type="RefSeq" id="WP_189062616.1">
    <property type="nucleotide sequence ID" value="NZ_BMQG01000012.1"/>
</dbReference>
<sequence>MPLIYTRRSAPRTALVHRAQASSLQVTSLVHYARGGWAGRAALVHVAQAGTGAVVQLTHVALARISPAAAPGSTPSPTPHAPVQVIYGAQPLTVRAETNVGDALSVSYSDDGSGPTATVTLPGTVPPTGDQLHLRVTTLGSGGKVGVAPGLRDYEIRTVYTAQTLDLDDQYEVNDTPGAGSVTVRGYSLAATRLGSVRLRELVSFAAKPTPRAPSSAPCSSRPRPQRQPVSAVVAEAVKAAGLTLTFGQYVDPLAGEEWTEWRTPYSTRNKSPQQVLQDTYLAIGWHAIIRRAGGSTLLFVLPPDGMAGTLDLSGHEVQAGGSRRRETAQLPATVTVKGADVLVDLPELGGLIQLSPDPTAFEREVRPDLQWYTNAPTPDGKGEVITSYNKVAGRVTGTYTVTAQPVTVQEQVNGQLKITPFDKVLTTEESTQSTYHPTCQDMLLSQETRKRSWGYTSSTKTTSTTVGRYGYLGAWPAGDPLGDEIERVTQTWSPDGSLRHKLLYSRKLISTRQVNPEGDLKDRGPLQPFEYVERLRLESYFFDGLNWIMQWRESGGQPIPVYDADSLDAIRLSVRGGTVTSGFTPMDAAPTSVTCPDPCVKRQRVVPNVVRLAVQGGREGSDVERTVTWTDDRRKLTQYGQWVAQDLARRETASRTLLTVPDLPVGTLVTPKDSSGPRGLVQASGFEIRGGGGTSSVTLRVAEPVSTQSVSYVPDDPVRRDIVLFRQVGGVTVDAFSGEWNGSTPVFQRKFVRVAGQQNPKPLDELEWIDDPRYGPTATGNYGQETL</sequence>
<dbReference type="EMBL" id="BMQG01000012">
    <property type="protein sequence ID" value="GGM52247.1"/>
    <property type="molecule type" value="Genomic_DNA"/>
</dbReference>
<dbReference type="AlphaFoldDB" id="A0A8H9GR79"/>
<protein>
    <submittedName>
        <fullName evidence="1">Uncharacterized protein</fullName>
    </submittedName>
</protein>
<organism evidence="1 2">
    <name type="scientific">Deinococcus arenae</name>
    <dbReference type="NCBI Taxonomy" id="1452751"/>
    <lineage>
        <taxon>Bacteria</taxon>
        <taxon>Thermotogati</taxon>
        <taxon>Deinococcota</taxon>
        <taxon>Deinococci</taxon>
        <taxon>Deinococcales</taxon>
        <taxon>Deinococcaceae</taxon>
        <taxon>Deinococcus</taxon>
    </lineage>
</organism>
<evidence type="ECO:0000313" key="2">
    <source>
        <dbReference type="Proteomes" id="UP000600547"/>
    </source>
</evidence>
<name>A0A8H9GR79_9DEIO</name>
<proteinExistence type="predicted"/>
<evidence type="ECO:0000313" key="1">
    <source>
        <dbReference type="EMBL" id="GGM52247.1"/>
    </source>
</evidence>
<keyword evidence="2" id="KW-1185">Reference proteome</keyword>
<accession>A0A8H9GR79</accession>
<comment type="caution">
    <text evidence="1">The sequence shown here is derived from an EMBL/GenBank/DDBJ whole genome shotgun (WGS) entry which is preliminary data.</text>
</comment>
<dbReference type="Proteomes" id="UP000600547">
    <property type="component" value="Unassembled WGS sequence"/>
</dbReference>
<reference evidence="2" key="1">
    <citation type="journal article" date="2019" name="Int. J. Syst. Evol. Microbiol.">
        <title>The Global Catalogue of Microorganisms (GCM) 10K type strain sequencing project: providing services to taxonomists for standard genome sequencing and annotation.</title>
        <authorList>
            <consortium name="The Broad Institute Genomics Platform"/>
            <consortium name="The Broad Institute Genome Sequencing Center for Infectious Disease"/>
            <person name="Wu L."/>
            <person name="Ma J."/>
        </authorList>
    </citation>
    <scope>NUCLEOTIDE SEQUENCE [LARGE SCALE GENOMIC DNA]</scope>
    <source>
        <strain evidence="2">JCM 31047</strain>
    </source>
</reference>
<gene>
    <name evidence="1" type="ORF">GCM10008956_30420</name>
</gene>